<dbReference type="InterPro" id="IPR050382">
    <property type="entry name" value="MFS_Na/Anion_cotransporter"/>
</dbReference>
<dbReference type="Pfam" id="PF07690">
    <property type="entry name" value="MFS_1"/>
    <property type="match status" value="1"/>
</dbReference>
<feature type="transmembrane region" description="Helical" evidence="6">
    <location>
        <begin position="151"/>
        <end position="171"/>
    </location>
</feature>
<dbReference type="GO" id="GO:0016020">
    <property type="term" value="C:membrane"/>
    <property type="evidence" value="ECO:0007669"/>
    <property type="project" value="UniProtKB-SubCell"/>
</dbReference>
<protein>
    <recommendedName>
        <fullName evidence="7">Major facilitator superfamily (MFS) profile domain-containing protein</fullName>
    </recommendedName>
</protein>
<dbReference type="PANTHER" id="PTHR11662">
    <property type="entry name" value="SOLUTE CARRIER FAMILY 17"/>
    <property type="match status" value="1"/>
</dbReference>
<evidence type="ECO:0000256" key="2">
    <source>
        <dbReference type="ARBA" id="ARBA00022692"/>
    </source>
</evidence>
<evidence type="ECO:0000313" key="8">
    <source>
        <dbReference type="EMBL" id="KAL3406699.1"/>
    </source>
</evidence>
<evidence type="ECO:0000256" key="3">
    <source>
        <dbReference type="ARBA" id="ARBA00022989"/>
    </source>
</evidence>
<gene>
    <name evidence="8" type="ORF">TKK_000846</name>
</gene>
<sequence length="480" mass="52373">MQNEKNNKTSRDISSNFSQTYQWSSRVSSTILSSFFWGYVAAQLPSGHYASTWSPCKLLASGMLLCSLLTGLLPVAASHGGVPSIVLLRLCTGLSQGCLFPCAQALLARWSPAAERGRLGAFVMNGPPFGVVVSMPIAAALAHNTRHGWPAIFYFFAGLGIVWSAAFYWICSDRPRASRNDDDPIVSAGMMRDSSEKSSRKDEEVPWRAISTSLPAWSILIAHCGYNWGNYTLLTEMPSYMKYALNFDVAQSGFVSTLPYLLMWLLGFPVGYLSDLSIKHRCSIELARKVCNSLGLWLPALGMLALCHVPHVVDNNYDTELLVAILTLTVGCQAAVSAGFFINHIDLSPNYAGAIMSWTNFVANVCGILAPLACGFVVTDERDVTQWHVVFYITAAVYVVSNAFYIVFGKAEIQSWNNPSRGGDTELESCVRSSEMYNFGVAGKRERPVRSSSSSSSSCTFSNDSPATTTTMTRSSALEL</sequence>
<organism evidence="8 9">
    <name type="scientific">Trichogramma kaykai</name>
    <dbReference type="NCBI Taxonomy" id="54128"/>
    <lineage>
        <taxon>Eukaryota</taxon>
        <taxon>Metazoa</taxon>
        <taxon>Ecdysozoa</taxon>
        <taxon>Arthropoda</taxon>
        <taxon>Hexapoda</taxon>
        <taxon>Insecta</taxon>
        <taxon>Pterygota</taxon>
        <taxon>Neoptera</taxon>
        <taxon>Endopterygota</taxon>
        <taxon>Hymenoptera</taxon>
        <taxon>Apocrita</taxon>
        <taxon>Proctotrupomorpha</taxon>
        <taxon>Chalcidoidea</taxon>
        <taxon>Trichogrammatidae</taxon>
        <taxon>Trichogramma</taxon>
    </lineage>
</organism>
<keyword evidence="3 6" id="KW-1133">Transmembrane helix</keyword>
<feature type="transmembrane region" description="Helical" evidence="6">
    <location>
        <begin position="390"/>
        <end position="408"/>
    </location>
</feature>
<dbReference type="EMBL" id="JBJJXI010000018">
    <property type="protein sequence ID" value="KAL3406699.1"/>
    <property type="molecule type" value="Genomic_DNA"/>
</dbReference>
<dbReference type="FunFam" id="1.20.1250.20:FF:000532">
    <property type="entry name" value="SLC (SoLute Carrier) homolog"/>
    <property type="match status" value="1"/>
</dbReference>
<feature type="transmembrane region" description="Helical" evidence="6">
    <location>
        <begin position="249"/>
        <end position="273"/>
    </location>
</feature>
<evidence type="ECO:0000256" key="5">
    <source>
        <dbReference type="SAM" id="MobiDB-lite"/>
    </source>
</evidence>
<dbReference type="InterPro" id="IPR020846">
    <property type="entry name" value="MFS_dom"/>
</dbReference>
<evidence type="ECO:0000259" key="7">
    <source>
        <dbReference type="PROSITE" id="PS50850"/>
    </source>
</evidence>
<feature type="transmembrane region" description="Helical" evidence="6">
    <location>
        <begin position="86"/>
        <end position="107"/>
    </location>
</feature>
<proteinExistence type="predicted"/>
<evidence type="ECO:0000256" key="1">
    <source>
        <dbReference type="ARBA" id="ARBA00004141"/>
    </source>
</evidence>
<name>A0ABD2XPC8_9HYME</name>
<evidence type="ECO:0000256" key="4">
    <source>
        <dbReference type="ARBA" id="ARBA00023136"/>
    </source>
</evidence>
<feature type="compositionally biased region" description="Polar residues" evidence="5">
    <location>
        <begin position="459"/>
        <end position="480"/>
    </location>
</feature>
<feature type="transmembrane region" description="Helical" evidence="6">
    <location>
        <begin position="354"/>
        <end position="378"/>
    </location>
</feature>
<feature type="transmembrane region" description="Helical" evidence="6">
    <location>
        <begin position="319"/>
        <end position="342"/>
    </location>
</feature>
<comment type="caution">
    <text evidence="8">The sequence shown here is derived from an EMBL/GenBank/DDBJ whole genome shotgun (WGS) entry which is preliminary data.</text>
</comment>
<feature type="region of interest" description="Disordered" evidence="5">
    <location>
        <begin position="443"/>
        <end position="480"/>
    </location>
</feature>
<reference evidence="8 9" key="1">
    <citation type="journal article" date="2024" name="bioRxiv">
        <title>A reference genome for Trichogramma kaykai: A tiny desert-dwelling parasitoid wasp with competing sex-ratio distorters.</title>
        <authorList>
            <person name="Culotta J."/>
            <person name="Lindsey A.R."/>
        </authorList>
    </citation>
    <scope>NUCLEOTIDE SEQUENCE [LARGE SCALE GENOMIC DNA]</scope>
    <source>
        <strain evidence="8 9">KSX58</strain>
    </source>
</reference>
<comment type="subcellular location">
    <subcellularLocation>
        <location evidence="1">Membrane</location>
        <topology evidence="1">Multi-pass membrane protein</topology>
    </subcellularLocation>
</comment>
<dbReference type="AlphaFoldDB" id="A0ABD2XPC8"/>
<dbReference type="PROSITE" id="PS50850">
    <property type="entry name" value="MFS"/>
    <property type="match status" value="1"/>
</dbReference>
<dbReference type="PANTHER" id="PTHR11662:SF280">
    <property type="entry name" value="FI21844P1-RELATED"/>
    <property type="match status" value="1"/>
</dbReference>
<evidence type="ECO:0000256" key="6">
    <source>
        <dbReference type="SAM" id="Phobius"/>
    </source>
</evidence>
<keyword evidence="4 6" id="KW-0472">Membrane</keyword>
<dbReference type="InterPro" id="IPR036259">
    <property type="entry name" value="MFS_trans_sf"/>
</dbReference>
<dbReference type="InterPro" id="IPR011701">
    <property type="entry name" value="MFS"/>
</dbReference>
<feature type="transmembrane region" description="Helical" evidence="6">
    <location>
        <begin position="119"/>
        <end position="139"/>
    </location>
</feature>
<feature type="transmembrane region" description="Helical" evidence="6">
    <location>
        <begin position="58"/>
        <end position="80"/>
    </location>
</feature>
<dbReference type="SUPFAM" id="SSF103473">
    <property type="entry name" value="MFS general substrate transporter"/>
    <property type="match status" value="1"/>
</dbReference>
<dbReference type="Proteomes" id="UP001627154">
    <property type="component" value="Unassembled WGS sequence"/>
</dbReference>
<feature type="transmembrane region" description="Helical" evidence="6">
    <location>
        <begin position="207"/>
        <end position="229"/>
    </location>
</feature>
<keyword evidence="9" id="KW-1185">Reference proteome</keyword>
<feature type="transmembrane region" description="Helical" evidence="6">
    <location>
        <begin position="294"/>
        <end position="313"/>
    </location>
</feature>
<feature type="domain" description="Major facilitator superfamily (MFS) profile" evidence="7">
    <location>
        <begin position="1"/>
        <end position="413"/>
    </location>
</feature>
<evidence type="ECO:0000313" key="9">
    <source>
        <dbReference type="Proteomes" id="UP001627154"/>
    </source>
</evidence>
<accession>A0ABD2XPC8</accession>
<dbReference type="Gene3D" id="1.20.1250.20">
    <property type="entry name" value="MFS general substrate transporter like domains"/>
    <property type="match status" value="2"/>
</dbReference>
<keyword evidence="2 6" id="KW-0812">Transmembrane</keyword>